<evidence type="ECO:0000256" key="1">
    <source>
        <dbReference type="ARBA" id="ARBA00001935"/>
    </source>
</evidence>
<evidence type="ECO:0000313" key="16">
    <source>
        <dbReference type="Proteomes" id="UP000293360"/>
    </source>
</evidence>
<dbReference type="SUPFAM" id="SSF49998">
    <property type="entry name" value="Amine oxidase catalytic domain"/>
    <property type="match status" value="1"/>
</dbReference>
<evidence type="ECO:0000256" key="10">
    <source>
        <dbReference type="SAM" id="MobiDB-lite"/>
    </source>
</evidence>
<keyword evidence="11" id="KW-0732">Signal</keyword>
<evidence type="ECO:0000256" key="6">
    <source>
        <dbReference type="ARBA" id="ARBA00023008"/>
    </source>
</evidence>
<organism evidence="15 16">
    <name type="scientific">Monosporascus ibericus</name>
    <dbReference type="NCBI Taxonomy" id="155417"/>
    <lineage>
        <taxon>Eukaryota</taxon>
        <taxon>Fungi</taxon>
        <taxon>Dikarya</taxon>
        <taxon>Ascomycota</taxon>
        <taxon>Pezizomycotina</taxon>
        <taxon>Sordariomycetes</taxon>
        <taxon>Xylariomycetidae</taxon>
        <taxon>Xylariales</taxon>
        <taxon>Xylariales incertae sedis</taxon>
        <taxon>Monosporascus</taxon>
    </lineage>
</organism>
<gene>
    <name evidence="15" type="ORF">DL764_001576</name>
</gene>
<protein>
    <recommendedName>
        <fullName evidence="9">Amine oxidase</fullName>
        <ecNumber evidence="9">1.4.3.-</ecNumber>
    </recommendedName>
</protein>
<dbReference type="Gene3D" id="3.10.450.40">
    <property type="match status" value="2"/>
</dbReference>
<dbReference type="OrthoDB" id="3341590at2759"/>
<dbReference type="InterPro" id="IPR000269">
    <property type="entry name" value="Cu_amine_oxidase"/>
</dbReference>
<comment type="caution">
    <text evidence="15">The sequence shown here is derived from an EMBL/GenBank/DDBJ whole genome shotgun (WGS) entry which is preliminary data.</text>
</comment>
<dbReference type="STRING" id="155417.A0A4Q4TP09"/>
<evidence type="ECO:0000259" key="13">
    <source>
        <dbReference type="Pfam" id="PF02727"/>
    </source>
</evidence>
<feature type="chain" id="PRO_5020905993" description="Amine oxidase" evidence="11">
    <location>
        <begin position="24"/>
        <end position="786"/>
    </location>
</feature>
<dbReference type="Pfam" id="PF09248">
    <property type="entry name" value="DUF1965"/>
    <property type="match status" value="1"/>
</dbReference>
<dbReference type="AlphaFoldDB" id="A0A4Q4TP09"/>
<dbReference type="InterPro" id="IPR015800">
    <property type="entry name" value="Cu_amine_oxidase_N2"/>
</dbReference>
<comment type="cofactor">
    <cofactor evidence="9">
        <name>Cu cation</name>
        <dbReference type="ChEBI" id="CHEBI:23378"/>
    </cofactor>
    <text evidence="9">Contains 1 topaquinone per subunit.</text>
</comment>
<dbReference type="GO" id="GO:0005886">
    <property type="term" value="C:plasma membrane"/>
    <property type="evidence" value="ECO:0007669"/>
    <property type="project" value="TreeGrafter"/>
</dbReference>
<keyword evidence="5 9" id="KW-0560">Oxidoreductase</keyword>
<dbReference type="GO" id="GO:0008131">
    <property type="term" value="F:primary methylamine oxidase activity"/>
    <property type="evidence" value="ECO:0007669"/>
    <property type="project" value="InterPro"/>
</dbReference>
<dbReference type="PANTHER" id="PTHR10638">
    <property type="entry name" value="COPPER AMINE OXIDASE"/>
    <property type="match status" value="1"/>
</dbReference>
<dbReference type="FunFam" id="3.10.450.40:FF:000018">
    <property type="entry name" value="Amine oxidase"/>
    <property type="match status" value="1"/>
</dbReference>
<dbReference type="PRINTS" id="PR00766">
    <property type="entry name" value="CUDAOXIDASE"/>
</dbReference>
<dbReference type="GO" id="GO:0005507">
    <property type="term" value="F:copper ion binding"/>
    <property type="evidence" value="ECO:0007669"/>
    <property type="project" value="InterPro"/>
</dbReference>
<feature type="region of interest" description="Disordered" evidence="10">
    <location>
        <begin position="22"/>
        <end position="65"/>
    </location>
</feature>
<comment type="PTM">
    <text evidence="8 9">Topaquinone (TPQ) is generated by copper-dependent autoxidation of a specific tyrosyl residue.</text>
</comment>
<evidence type="ECO:0000256" key="2">
    <source>
        <dbReference type="ARBA" id="ARBA00007983"/>
    </source>
</evidence>
<dbReference type="GO" id="GO:0009308">
    <property type="term" value="P:amine metabolic process"/>
    <property type="evidence" value="ECO:0007669"/>
    <property type="project" value="UniProtKB-UniRule"/>
</dbReference>
<dbReference type="InterPro" id="IPR015328">
    <property type="entry name" value="DUF1965"/>
</dbReference>
<evidence type="ECO:0000259" key="14">
    <source>
        <dbReference type="Pfam" id="PF09248"/>
    </source>
</evidence>
<dbReference type="Gene3D" id="2.70.98.20">
    <property type="entry name" value="Copper amine oxidase, catalytic domain"/>
    <property type="match status" value="1"/>
</dbReference>
<dbReference type="Pfam" id="PF02727">
    <property type="entry name" value="Cu_amine_oxidN2"/>
    <property type="match status" value="1"/>
</dbReference>
<feature type="domain" description="DUF1965" evidence="14">
    <location>
        <begin position="260"/>
        <end position="325"/>
    </location>
</feature>
<keyword evidence="6 9" id="KW-0186">Copper</keyword>
<feature type="modified residue" description="2',4',5'-topaquinone" evidence="8">
    <location>
        <position position="493"/>
    </location>
</feature>
<dbReference type="InterPro" id="IPR016182">
    <property type="entry name" value="Cu_amine_oxidase_N-reg"/>
</dbReference>
<evidence type="ECO:0000256" key="4">
    <source>
        <dbReference type="ARBA" id="ARBA00022772"/>
    </source>
</evidence>
<comment type="cofactor">
    <cofactor evidence="1">
        <name>Cu cation</name>
        <dbReference type="ChEBI" id="CHEBI:23378"/>
    </cofactor>
</comment>
<dbReference type="Pfam" id="PF01179">
    <property type="entry name" value="Cu_amine_oxid"/>
    <property type="match status" value="1"/>
</dbReference>
<evidence type="ECO:0000313" key="15">
    <source>
        <dbReference type="EMBL" id="RYP08965.1"/>
    </source>
</evidence>
<dbReference type="EC" id="1.4.3.-" evidence="9"/>
<evidence type="ECO:0000256" key="8">
    <source>
        <dbReference type="PIRSR" id="PIRSR600269-51"/>
    </source>
</evidence>
<evidence type="ECO:0000256" key="11">
    <source>
        <dbReference type="SAM" id="SignalP"/>
    </source>
</evidence>
<dbReference type="FunFam" id="3.10.450.40:FF:000028">
    <property type="entry name" value="Amine oxidase"/>
    <property type="match status" value="1"/>
</dbReference>
<name>A0A4Q4TP09_9PEZI</name>
<evidence type="ECO:0000256" key="9">
    <source>
        <dbReference type="RuleBase" id="RU000672"/>
    </source>
</evidence>
<reference evidence="15 16" key="1">
    <citation type="submission" date="2018-06" db="EMBL/GenBank/DDBJ databases">
        <title>Complete Genomes of Monosporascus.</title>
        <authorList>
            <person name="Robinson A.J."/>
            <person name="Natvig D.O."/>
        </authorList>
    </citation>
    <scope>NUCLEOTIDE SEQUENCE [LARGE SCALE GENOMIC DNA]</scope>
    <source>
        <strain evidence="15 16">CBS 110550</strain>
    </source>
</reference>
<sequence length="786" mass="88282">MRFLVRALCAGLLASSWSPSTLAAASRPPVGSWRPNPRGYPVLSRGTSLHNPRQAGAPTCAQRPPDKFQAPKANIWYGLTDEEAAEVTLWLFEQQELNLTAAENATSWDNTIDFMQLLMPNKTDALAYVDGDGPEPPRYAQVSLNLRATENANFTEISVGPLPVDKGAKWEYLTYPYSKERRGSIRNINADDTTLYLQWLAVIGTNISDITLELWNKTATGAANDTLLIYGIDPTWQEDGRLIRWDTFWAIPDTPFDAISLLPQGLFVKSDVTGRDPSKWKLEGFLYNDIFYATENEFREAFYSEGFKRLPANVDGTWTSTDQQGSQPPLDELQPPVQVVPTGSARYSIDGEARYIRWLDWTFYVRIDHSTGVALHDVRHKDERILYELAMQEALAHYAGNDPVASGIAFLDTYDGFAANSRPLIPGYDCPSHATYMNISFFTSDTVLTNVNSVCLFETDTDHPIARHTADAYVTATKNTKFVLRWVATIRNYDYLFSYEFYLDGSIQIKLQASGYISAAYAGNDDYYGYRVHDQISGSPHDHVINFKADFDVLGKENSLQLAEFVPVTKNYVWSDGPRNTFHVERTFVETEDQSRIKWSARGATQYNIVNTDHRNRFGEYRGYRIAASGPTAHLTSPESSNLREAVHPFTFDLAVTRRKDTEPKSAHHYNGLDVMAPMVNFDDFFNGEGLRQEDLVVWFNLGMHHLPSSGDIPNTLFSIAHTSVQMVPVNYHETDPSRGTAHRTRIDLNTTTGAVVNVELFGQKDGTCAVTIGGQREALQEYGQG</sequence>
<accession>A0A4Q4TP09</accession>
<comment type="similarity">
    <text evidence="2 9">Belongs to the copper/topaquinone oxidase family.</text>
</comment>
<feature type="active site" description="Schiff-base intermediate with substrate; via topaquinone" evidence="7">
    <location>
        <position position="493"/>
    </location>
</feature>
<keyword evidence="3 9" id="KW-0479">Metal-binding</keyword>
<dbReference type="InterPro" id="IPR036460">
    <property type="entry name" value="Cu_amine_oxidase_C_sf"/>
</dbReference>
<dbReference type="EMBL" id="QJNU01000050">
    <property type="protein sequence ID" value="RYP08965.1"/>
    <property type="molecule type" value="Genomic_DNA"/>
</dbReference>
<evidence type="ECO:0000259" key="12">
    <source>
        <dbReference type="Pfam" id="PF01179"/>
    </source>
</evidence>
<evidence type="ECO:0000256" key="7">
    <source>
        <dbReference type="PIRSR" id="PIRSR600269-50"/>
    </source>
</evidence>
<dbReference type="PANTHER" id="PTHR10638:SF20">
    <property type="entry name" value="AMINE OXIDASE"/>
    <property type="match status" value="1"/>
</dbReference>
<evidence type="ECO:0000256" key="5">
    <source>
        <dbReference type="ARBA" id="ARBA00023002"/>
    </source>
</evidence>
<proteinExistence type="inferred from homology"/>
<keyword evidence="4 7" id="KW-0801">TPQ</keyword>
<feature type="domain" description="Copper amine oxidase catalytic" evidence="12">
    <location>
        <begin position="339"/>
        <end position="738"/>
    </location>
</feature>
<keyword evidence="16" id="KW-1185">Reference proteome</keyword>
<feature type="active site" description="Proton acceptor" evidence="7">
    <location>
        <position position="412"/>
    </location>
</feature>
<dbReference type="Proteomes" id="UP000293360">
    <property type="component" value="Unassembled WGS sequence"/>
</dbReference>
<dbReference type="GO" id="GO:0048038">
    <property type="term" value="F:quinone binding"/>
    <property type="evidence" value="ECO:0007669"/>
    <property type="project" value="InterPro"/>
</dbReference>
<dbReference type="SUPFAM" id="SSF54416">
    <property type="entry name" value="Amine oxidase N-terminal region"/>
    <property type="match status" value="2"/>
</dbReference>
<evidence type="ECO:0000256" key="3">
    <source>
        <dbReference type="ARBA" id="ARBA00022723"/>
    </source>
</evidence>
<feature type="domain" description="Copper amine oxidase N2-terminal" evidence="13">
    <location>
        <begin position="88"/>
        <end position="163"/>
    </location>
</feature>
<dbReference type="InterPro" id="IPR015798">
    <property type="entry name" value="Cu_amine_oxidase_C"/>
</dbReference>
<feature type="signal peptide" evidence="11">
    <location>
        <begin position="1"/>
        <end position="23"/>
    </location>
</feature>